<evidence type="ECO:0000313" key="8">
    <source>
        <dbReference type="Proteomes" id="UP000694551"/>
    </source>
</evidence>
<dbReference type="PANTHER" id="PTHR10383:SF5">
    <property type="entry name" value="SERINE INCORPORATOR 4"/>
    <property type="match status" value="1"/>
</dbReference>
<proteinExistence type="inferred from homology"/>
<dbReference type="AlphaFoldDB" id="A0A8D0ER37"/>
<keyword evidence="4 6" id="KW-1133">Transmembrane helix</keyword>
<feature type="transmembrane region" description="Helical" evidence="6">
    <location>
        <begin position="175"/>
        <end position="195"/>
    </location>
</feature>
<evidence type="ECO:0000256" key="3">
    <source>
        <dbReference type="ARBA" id="ARBA00022692"/>
    </source>
</evidence>
<evidence type="ECO:0000256" key="1">
    <source>
        <dbReference type="ARBA" id="ARBA00004141"/>
    </source>
</evidence>
<evidence type="ECO:0000313" key="7">
    <source>
        <dbReference type="Ensembl" id="ENSSOCP00000004151.1"/>
    </source>
</evidence>
<keyword evidence="8" id="KW-1185">Reference proteome</keyword>
<reference evidence="7" key="1">
    <citation type="submission" date="2025-08" db="UniProtKB">
        <authorList>
            <consortium name="Ensembl"/>
        </authorList>
    </citation>
    <scope>IDENTIFICATION</scope>
</reference>
<feature type="transmembrane region" description="Helical" evidence="6">
    <location>
        <begin position="20"/>
        <end position="41"/>
    </location>
</feature>
<dbReference type="Pfam" id="PF03348">
    <property type="entry name" value="Serinc"/>
    <property type="match status" value="1"/>
</dbReference>
<comment type="subcellular location">
    <subcellularLocation>
        <location evidence="1">Membrane</location>
        <topology evidence="1">Multi-pass membrane protein</topology>
    </subcellularLocation>
</comment>
<organism evidence="7 8">
    <name type="scientific">Strix occidentalis caurina</name>
    <name type="common">northern spotted owl</name>
    <dbReference type="NCBI Taxonomy" id="311401"/>
    <lineage>
        <taxon>Eukaryota</taxon>
        <taxon>Metazoa</taxon>
        <taxon>Chordata</taxon>
        <taxon>Craniata</taxon>
        <taxon>Vertebrata</taxon>
        <taxon>Euteleostomi</taxon>
        <taxon>Archelosauria</taxon>
        <taxon>Archosauria</taxon>
        <taxon>Dinosauria</taxon>
        <taxon>Saurischia</taxon>
        <taxon>Theropoda</taxon>
        <taxon>Coelurosauria</taxon>
        <taxon>Aves</taxon>
        <taxon>Neognathae</taxon>
        <taxon>Neoaves</taxon>
        <taxon>Telluraves</taxon>
        <taxon>Strigiformes</taxon>
        <taxon>Strigidae</taxon>
        <taxon>Strix</taxon>
    </lineage>
</organism>
<accession>A0A8D0ER37</accession>
<name>A0A8D0ER37_STROC</name>
<protein>
    <submittedName>
        <fullName evidence="7">Serine incorporator 4</fullName>
    </submittedName>
</protein>
<dbReference type="GO" id="GO:0016020">
    <property type="term" value="C:membrane"/>
    <property type="evidence" value="ECO:0007669"/>
    <property type="project" value="UniProtKB-SubCell"/>
</dbReference>
<feature type="transmembrane region" description="Helical" evidence="6">
    <location>
        <begin position="53"/>
        <end position="72"/>
    </location>
</feature>
<evidence type="ECO:0000256" key="4">
    <source>
        <dbReference type="ARBA" id="ARBA00022989"/>
    </source>
</evidence>
<dbReference type="Proteomes" id="UP000694551">
    <property type="component" value="Unplaced"/>
</dbReference>
<keyword evidence="5 6" id="KW-0472">Membrane</keyword>
<evidence type="ECO:0000256" key="2">
    <source>
        <dbReference type="ARBA" id="ARBA00006665"/>
    </source>
</evidence>
<dbReference type="Ensembl" id="ENSSOCT00000004263.1">
    <property type="protein sequence ID" value="ENSSOCP00000004151.1"/>
    <property type="gene ID" value="ENSSOCG00000003074.1"/>
</dbReference>
<sequence length="248" mass="27276">GAGMGGGGLPGYYTHTAACFLNKVLLTINGSLCGIVSFISITPCVRLKQPRSGLLQSSIISCYVMYLTFSALSSRPPERVLFKGQNVTVCFPSVRQDELQTEDTTVAVLGAAIMYACVLFACNEASYLAEVFGPLWMVKVYSFEFKLTCEQVEETAGGQCIIQDERDRVVYSYSAFHFVFFLASLYVMMTLTNWFSSRGWSRPCPVPVPWPCWVPLTSPDALSQKTVASGRARGGPGRWVLPGTRVLR</sequence>
<keyword evidence="3 6" id="KW-0812">Transmembrane</keyword>
<dbReference type="InterPro" id="IPR005016">
    <property type="entry name" value="TDE1/TMS"/>
</dbReference>
<evidence type="ECO:0000256" key="5">
    <source>
        <dbReference type="ARBA" id="ARBA00023136"/>
    </source>
</evidence>
<comment type="similarity">
    <text evidence="2">Belongs to the TDE1 family.</text>
</comment>
<reference evidence="7" key="2">
    <citation type="submission" date="2025-09" db="UniProtKB">
        <authorList>
            <consortium name="Ensembl"/>
        </authorList>
    </citation>
    <scope>IDENTIFICATION</scope>
</reference>
<dbReference type="PANTHER" id="PTHR10383">
    <property type="entry name" value="SERINE INCORPORATOR"/>
    <property type="match status" value="1"/>
</dbReference>
<evidence type="ECO:0000256" key="6">
    <source>
        <dbReference type="SAM" id="Phobius"/>
    </source>
</evidence>